<reference evidence="2" key="1">
    <citation type="journal article" date="2019" name="Environ. Microbiol.">
        <title>Fungal ecological strategies reflected in gene transcription - a case study of two litter decomposers.</title>
        <authorList>
            <person name="Barbi F."/>
            <person name="Kohler A."/>
            <person name="Barry K."/>
            <person name="Baskaran P."/>
            <person name="Daum C."/>
            <person name="Fauchery L."/>
            <person name="Ihrmark K."/>
            <person name="Kuo A."/>
            <person name="LaButti K."/>
            <person name="Lipzen A."/>
            <person name="Morin E."/>
            <person name="Grigoriev I.V."/>
            <person name="Henrissat B."/>
            <person name="Lindahl B."/>
            <person name="Martin F."/>
        </authorList>
    </citation>
    <scope>NUCLEOTIDE SEQUENCE</scope>
    <source>
        <strain evidence="2">JB14</strain>
    </source>
</reference>
<feature type="region of interest" description="Disordered" evidence="1">
    <location>
        <begin position="52"/>
        <end position="94"/>
    </location>
</feature>
<name>A0A6A4H9V1_9AGAR</name>
<gene>
    <name evidence="2" type="ORF">BT96DRAFT_998431</name>
</gene>
<evidence type="ECO:0000256" key="1">
    <source>
        <dbReference type="SAM" id="MobiDB-lite"/>
    </source>
</evidence>
<dbReference type="EMBL" id="ML769548">
    <property type="protein sequence ID" value="KAE9394520.1"/>
    <property type="molecule type" value="Genomic_DNA"/>
</dbReference>
<dbReference type="Proteomes" id="UP000799118">
    <property type="component" value="Unassembled WGS sequence"/>
</dbReference>
<protein>
    <submittedName>
        <fullName evidence="2">Uncharacterized protein</fullName>
    </submittedName>
</protein>
<keyword evidence="3" id="KW-1185">Reference proteome</keyword>
<dbReference type="AlphaFoldDB" id="A0A6A4H9V1"/>
<dbReference type="OrthoDB" id="3173036at2759"/>
<organism evidence="2 3">
    <name type="scientific">Gymnopus androsaceus JB14</name>
    <dbReference type="NCBI Taxonomy" id="1447944"/>
    <lineage>
        <taxon>Eukaryota</taxon>
        <taxon>Fungi</taxon>
        <taxon>Dikarya</taxon>
        <taxon>Basidiomycota</taxon>
        <taxon>Agaricomycotina</taxon>
        <taxon>Agaricomycetes</taxon>
        <taxon>Agaricomycetidae</taxon>
        <taxon>Agaricales</taxon>
        <taxon>Marasmiineae</taxon>
        <taxon>Omphalotaceae</taxon>
        <taxon>Gymnopus</taxon>
    </lineage>
</organism>
<evidence type="ECO:0000313" key="2">
    <source>
        <dbReference type="EMBL" id="KAE9394520.1"/>
    </source>
</evidence>
<sequence>MVCWKKGRETAEKQLQKAGIKPPFEKMEREGSYDILCPFGMEKVLLVNDLSVGEDNEGDNETHDYNGQVAPVPPISTENQFPPNSPPLSDFTDSELEPKIEDTAAEKESKESKSQKYSAWVADTSKGTQTSKMIHKSSVLRIFSSPLYSPDSTDRIWRVRGYSKYTEPSLHLENYLKPRQVQVCLVSLRDAQEFGQFLGNTRQPKHPR</sequence>
<evidence type="ECO:0000313" key="3">
    <source>
        <dbReference type="Proteomes" id="UP000799118"/>
    </source>
</evidence>
<accession>A0A6A4H9V1</accession>
<proteinExistence type="predicted"/>